<comment type="caution">
    <text evidence="1">The sequence shown here is derived from an EMBL/GenBank/DDBJ whole genome shotgun (WGS) entry which is preliminary data.</text>
</comment>
<gene>
    <name evidence="1" type="ORF">PsYK624_133250</name>
</gene>
<name>A0A9P3GPH4_9APHY</name>
<keyword evidence="2" id="KW-1185">Reference proteome</keyword>
<proteinExistence type="predicted"/>
<evidence type="ECO:0000313" key="2">
    <source>
        <dbReference type="Proteomes" id="UP000703269"/>
    </source>
</evidence>
<protein>
    <submittedName>
        <fullName evidence="1">Uncharacterized protein</fullName>
    </submittedName>
</protein>
<organism evidence="1 2">
    <name type="scientific">Phanerochaete sordida</name>
    <dbReference type="NCBI Taxonomy" id="48140"/>
    <lineage>
        <taxon>Eukaryota</taxon>
        <taxon>Fungi</taxon>
        <taxon>Dikarya</taxon>
        <taxon>Basidiomycota</taxon>
        <taxon>Agaricomycotina</taxon>
        <taxon>Agaricomycetes</taxon>
        <taxon>Polyporales</taxon>
        <taxon>Phanerochaetaceae</taxon>
        <taxon>Phanerochaete</taxon>
    </lineage>
</organism>
<sequence length="194" mass="22383">MVTPFSPTFLVYAKQVERHMVQIDADRNVFPISDSPVSSYWWPEGNTCSVKHRRGYPLRLTLVGTEMSQPQEWDADVMTASGDANVWVVPLRPVDYYHATRLLKTEYNPENKAPTPRPVPIRVTPRTSVARPFPVYDRPLTIRGTTLYDRPIDPEHVECDDCVLLEVTHHRYGPSLDCKNYFQLERIVRLANDT</sequence>
<dbReference type="EMBL" id="BPQB01000067">
    <property type="protein sequence ID" value="GJE97114.1"/>
    <property type="molecule type" value="Genomic_DNA"/>
</dbReference>
<reference evidence="1 2" key="1">
    <citation type="submission" date="2021-08" db="EMBL/GenBank/DDBJ databases">
        <title>Draft Genome Sequence of Phanerochaete sordida strain YK-624.</title>
        <authorList>
            <person name="Mori T."/>
            <person name="Dohra H."/>
            <person name="Suzuki T."/>
            <person name="Kawagishi H."/>
            <person name="Hirai H."/>
        </authorList>
    </citation>
    <scope>NUCLEOTIDE SEQUENCE [LARGE SCALE GENOMIC DNA]</scope>
    <source>
        <strain evidence="1 2">YK-624</strain>
    </source>
</reference>
<dbReference type="AlphaFoldDB" id="A0A9P3GPH4"/>
<dbReference type="Proteomes" id="UP000703269">
    <property type="component" value="Unassembled WGS sequence"/>
</dbReference>
<accession>A0A9P3GPH4</accession>
<evidence type="ECO:0000313" key="1">
    <source>
        <dbReference type="EMBL" id="GJE97114.1"/>
    </source>
</evidence>